<sequence>MSLRSKLIALGLMIVLSGSLIADTIPTRAFFDSAKVTNMKIAPDGEHVAFTYEEGSEVRLAVLNLDSSQITASFEFGDNQHVFNFWWGNNERVLMSVGEVTGNLDNLGRPAHLYAADVDGRRRQQIFEMVSSSYQILHTLPDDREHVLIARRHWGDGGSPKANLLDIYNGEMRYLPDQPMSNDIVAIIPDNSGEIRLAAEVIQGDTFDDRQLNLFIKHAENDWRRLRLESVRQPVSINLIGFSADNEQAYFLSNHDMAANDRLGVFRYDFGSNEIELLHRDARVNVSGTITGHDGEVLGVTADFGPRSYTFFGDLAETHRDAILLQRLVLSFPEQNVALTSFTQDGRLAVAWVWGDRNPGEFFLFDTESLQARFLAARLPELPKDALVPMEPVTIEARDGLSLNALLTRPADQRENLPLIVNVHGGPFGIYDRWGYQPEAQYFAQHGYATLQVNYRGSGNRGDDFQNAGRREWGGKMQDDVTDATRWAIEQGIADPDRICIYGGSYGGYATLMGVVKEPELYACGVGYVGVYDLVWFREGDGNDWSRQQGRGSRQARERWFDAWVGPDPDALEPYSPVHNVDRIEAELFIVHGGSDVRVVVGHAERLRDALDEIGKSYEWLIKEEEGHGFYNVDNRVELYERMLSFFNRHIGEPSAEVASN</sequence>
<protein>
    <submittedName>
        <fullName evidence="2">Secreted dipeptidyl aminopeptidase</fullName>
    </submittedName>
</protein>
<dbReference type="Gene3D" id="3.40.50.1820">
    <property type="entry name" value="alpha/beta hydrolase"/>
    <property type="match status" value="1"/>
</dbReference>
<dbReference type="STRING" id="1579979.WM2015_1405"/>
<proteinExistence type="predicted"/>
<dbReference type="RefSeq" id="WP_049725392.1">
    <property type="nucleotide sequence ID" value="NZ_CP012154.1"/>
</dbReference>
<dbReference type="GO" id="GO:0006508">
    <property type="term" value="P:proteolysis"/>
    <property type="evidence" value="ECO:0007669"/>
    <property type="project" value="InterPro"/>
</dbReference>
<name>A0A0K0XVX6_9GAMM</name>
<accession>A0A0K0XVX6</accession>
<reference evidence="2 3" key="1">
    <citation type="submission" date="2015-07" db="EMBL/GenBank/DDBJ databases">
        <authorList>
            <person name="Noorani M."/>
        </authorList>
    </citation>
    <scope>NUCLEOTIDE SEQUENCE [LARGE SCALE GENOMIC DNA]</scope>
    <source>
        <strain evidence="2 3">KCTC 42284</strain>
    </source>
</reference>
<dbReference type="PANTHER" id="PTHR42776">
    <property type="entry name" value="SERINE PEPTIDASE S9 FAMILY MEMBER"/>
    <property type="match status" value="1"/>
</dbReference>
<dbReference type="InterPro" id="IPR029058">
    <property type="entry name" value="AB_hydrolase_fold"/>
</dbReference>
<feature type="domain" description="Peptidase S9 prolyl oligopeptidase catalytic" evidence="1">
    <location>
        <begin position="435"/>
        <end position="652"/>
    </location>
</feature>
<evidence type="ECO:0000313" key="2">
    <source>
        <dbReference type="EMBL" id="AKS41777.1"/>
    </source>
</evidence>
<dbReference type="GO" id="GO:0004177">
    <property type="term" value="F:aminopeptidase activity"/>
    <property type="evidence" value="ECO:0007669"/>
    <property type="project" value="UniProtKB-KW"/>
</dbReference>
<keyword evidence="3" id="KW-1185">Reference proteome</keyword>
<dbReference type="KEGG" id="wma:WM2015_1405"/>
<gene>
    <name evidence="2" type="ORF">WM2015_1405</name>
</gene>
<dbReference type="Gene3D" id="2.120.10.30">
    <property type="entry name" value="TolB, C-terminal domain"/>
    <property type="match status" value="1"/>
</dbReference>
<dbReference type="SUPFAM" id="SSF53474">
    <property type="entry name" value="alpha/beta-Hydrolases"/>
    <property type="match status" value="1"/>
</dbReference>
<dbReference type="PANTHER" id="PTHR42776:SF27">
    <property type="entry name" value="DIPEPTIDYL PEPTIDASE FAMILY MEMBER 6"/>
    <property type="match status" value="1"/>
</dbReference>
<keyword evidence="2" id="KW-0031">Aminopeptidase</keyword>
<dbReference type="Proteomes" id="UP000066624">
    <property type="component" value="Chromosome"/>
</dbReference>
<dbReference type="Pfam" id="PF00326">
    <property type="entry name" value="Peptidase_S9"/>
    <property type="match status" value="1"/>
</dbReference>
<evidence type="ECO:0000259" key="1">
    <source>
        <dbReference type="Pfam" id="PF00326"/>
    </source>
</evidence>
<organism evidence="2 3">
    <name type="scientific">Wenzhouxiangella marina</name>
    <dbReference type="NCBI Taxonomy" id="1579979"/>
    <lineage>
        <taxon>Bacteria</taxon>
        <taxon>Pseudomonadati</taxon>
        <taxon>Pseudomonadota</taxon>
        <taxon>Gammaproteobacteria</taxon>
        <taxon>Chromatiales</taxon>
        <taxon>Wenzhouxiangellaceae</taxon>
        <taxon>Wenzhouxiangella</taxon>
    </lineage>
</organism>
<dbReference type="InterPro" id="IPR001375">
    <property type="entry name" value="Peptidase_S9_cat"/>
</dbReference>
<dbReference type="AlphaFoldDB" id="A0A0K0XVX6"/>
<dbReference type="InterPro" id="IPR011042">
    <property type="entry name" value="6-blade_b-propeller_TolB-like"/>
</dbReference>
<dbReference type="EMBL" id="CP012154">
    <property type="protein sequence ID" value="AKS41777.1"/>
    <property type="molecule type" value="Genomic_DNA"/>
</dbReference>
<keyword evidence="2" id="KW-0378">Hydrolase</keyword>
<dbReference type="OrthoDB" id="4269629at2"/>
<dbReference type="GO" id="GO:0004252">
    <property type="term" value="F:serine-type endopeptidase activity"/>
    <property type="evidence" value="ECO:0007669"/>
    <property type="project" value="TreeGrafter"/>
</dbReference>
<dbReference type="PATRIC" id="fig|1579979.3.peg.1441"/>
<dbReference type="SUPFAM" id="SSF82171">
    <property type="entry name" value="DPP6 N-terminal domain-like"/>
    <property type="match status" value="1"/>
</dbReference>
<keyword evidence="2" id="KW-0645">Protease</keyword>
<evidence type="ECO:0000313" key="3">
    <source>
        <dbReference type="Proteomes" id="UP000066624"/>
    </source>
</evidence>